<protein>
    <submittedName>
        <fullName evidence="1">Uncharacterized protein</fullName>
    </submittedName>
</protein>
<sequence>MILAADQPPCPVDRFIFRNTPGTKNVLNLFLGLCDWSLLALLPHYQCAPPTLSLPV</sequence>
<reference evidence="1" key="1">
    <citation type="submission" date="2018-11" db="EMBL/GenBank/DDBJ databases">
        <authorList>
            <consortium name="Genoscope - CEA"/>
            <person name="William W."/>
        </authorList>
    </citation>
    <scope>NUCLEOTIDE SEQUENCE</scope>
</reference>
<proteinExistence type="predicted"/>
<dbReference type="EMBL" id="LR031572">
    <property type="protein sequence ID" value="VDC84045.1"/>
    <property type="molecule type" value="Genomic_DNA"/>
</dbReference>
<gene>
    <name evidence="1" type="ORF">BRAA03T15263Z</name>
</gene>
<accession>A0A3P6A485</accession>
<name>A0A3P6A485_BRACM</name>
<evidence type="ECO:0000313" key="1">
    <source>
        <dbReference type="EMBL" id="VDC84045.1"/>
    </source>
</evidence>
<dbReference type="AlphaFoldDB" id="A0A3P6A485"/>
<organism evidence="1">
    <name type="scientific">Brassica campestris</name>
    <name type="common">Field mustard</name>
    <dbReference type="NCBI Taxonomy" id="3711"/>
    <lineage>
        <taxon>Eukaryota</taxon>
        <taxon>Viridiplantae</taxon>
        <taxon>Streptophyta</taxon>
        <taxon>Embryophyta</taxon>
        <taxon>Tracheophyta</taxon>
        <taxon>Spermatophyta</taxon>
        <taxon>Magnoliopsida</taxon>
        <taxon>eudicotyledons</taxon>
        <taxon>Gunneridae</taxon>
        <taxon>Pentapetalae</taxon>
        <taxon>rosids</taxon>
        <taxon>malvids</taxon>
        <taxon>Brassicales</taxon>
        <taxon>Brassicaceae</taxon>
        <taxon>Brassiceae</taxon>
        <taxon>Brassica</taxon>
    </lineage>
</organism>